<gene>
    <name evidence="7" type="ORF">KQ910_10815</name>
</gene>
<feature type="transmembrane region" description="Helical" evidence="5">
    <location>
        <begin position="41"/>
        <end position="62"/>
    </location>
</feature>
<evidence type="ECO:0000256" key="3">
    <source>
        <dbReference type="ARBA" id="ARBA00022989"/>
    </source>
</evidence>
<feature type="transmembrane region" description="Helical" evidence="5">
    <location>
        <begin position="6"/>
        <end position="29"/>
    </location>
</feature>
<keyword evidence="3 5" id="KW-1133">Transmembrane helix</keyword>
<feature type="transmembrane region" description="Helical" evidence="5">
    <location>
        <begin position="216"/>
        <end position="237"/>
    </location>
</feature>
<comment type="subcellular location">
    <subcellularLocation>
        <location evidence="1">Membrane</location>
        <topology evidence="1">Multi-pass membrane protein</topology>
    </subcellularLocation>
</comment>
<dbReference type="Pfam" id="PF00892">
    <property type="entry name" value="EamA"/>
    <property type="match status" value="2"/>
</dbReference>
<keyword evidence="4 5" id="KW-0472">Membrane</keyword>
<dbReference type="PANTHER" id="PTHR32322">
    <property type="entry name" value="INNER MEMBRANE TRANSPORTER"/>
    <property type="match status" value="1"/>
</dbReference>
<evidence type="ECO:0000256" key="4">
    <source>
        <dbReference type="ARBA" id="ARBA00023136"/>
    </source>
</evidence>
<evidence type="ECO:0000313" key="8">
    <source>
        <dbReference type="Proteomes" id="UP000727907"/>
    </source>
</evidence>
<evidence type="ECO:0000256" key="5">
    <source>
        <dbReference type="SAM" id="Phobius"/>
    </source>
</evidence>
<feature type="transmembrane region" description="Helical" evidence="5">
    <location>
        <begin position="68"/>
        <end position="86"/>
    </location>
</feature>
<dbReference type="InterPro" id="IPR000620">
    <property type="entry name" value="EamA_dom"/>
</dbReference>
<sequence>MSGTANLAPMLLALGAAFCFALALILTQFGLRTMPSWRSPLYSIGGALVVAWLAAFVFVDWSTFNLDAALIFAGVGCIFPVVVSILSVRSNERLGPAVAGAVGNVTPIFAVLGAVLFLGEHLGLLQLSGLAMVVGGVALLALRGGTGGRHWSVWVLGLPLAAALVRGAIQPAIKTGLALWPEPLAAAAIGYALSTVVIVSLVGRRALREGPAMRSGVLWFLCVGFANGSATFLLYAALGLGSITVVAPLVALFPLIGVVLSWIFLRGEQLHAIGLLGILVSVAGVILLLLGGT</sequence>
<protein>
    <submittedName>
        <fullName evidence="7">DMT family transporter</fullName>
    </submittedName>
</protein>
<feature type="transmembrane region" description="Helical" evidence="5">
    <location>
        <begin position="98"/>
        <end position="118"/>
    </location>
</feature>
<dbReference type="RefSeq" id="WP_216959461.1">
    <property type="nucleotide sequence ID" value="NZ_JAHOPB010000001.1"/>
</dbReference>
<organism evidence="7 8">
    <name type="scientific">Reyranella humidisoli</name>
    <dbReference type="NCBI Taxonomy" id="2849149"/>
    <lineage>
        <taxon>Bacteria</taxon>
        <taxon>Pseudomonadati</taxon>
        <taxon>Pseudomonadota</taxon>
        <taxon>Alphaproteobacteria</taxon>
        <taxon>Hyphomicrobiales</taxon>
        <taxon>Reyranellaceae</taxon>
        <taxon>Reyranella</taxon>
    </lineage>
</organism>
<accession>A0ABS6II34</accession>
<feature type="transmembrane region" description="Helical" evidence="5">
    <location>
        <begin position="185"/>
        <end position="204"/>
    </location>
</feature>
<comment type="caution">
    <text evidence="7">The sequence shown here is derived from an EMBL/GenBank/DDBJ whole genome shotgun (WGS) entry which is preliminary data.</text>
</comment>
<keyword evidence="8" id="KW-1185">Reference proteome</keyword>
<feature type="transmembrane region" description="Helical" evidence="5">
    <location>
        <begin position="243"/>
        <end position="265"/>
    </location>
</feature>
<dbReference type="Proteomes" id="UP000727907">
    <property type="component" value="Unassembled WGS sequence"/>
</dbReference>
<reference evidence="7 8" key="1">
    <citation type="submission" date="2021-06" db="EMBL/GenBank/DDBJ databases">
        <authorList>
            <person name="Lee D.H."/>
        </authorList>
    </citation>
    <scope>NUCLEOTIDE SEQUENCE [LARGE SCALE GENOMIC DNA]</scope>
    <source>
        <strain evidence="7 8">MMS21-HV4-11</strain>
    </source>
</reference>
<dbReference type="EMBL" id="JAHOPB010000001">
    <property type="protein sequence ID" value="MBU8874257.1"/>
    <property type="molecule type" value="Genomic_DNA"/>
</dbReference>
<evidence type="ECO:0000256" key="2">
    <source>
        <dbReference type="ARBA" id="ARBA00022692"/>
    </source>
</evidence>
<feature type="domain" description="EamA" evidence="6">
    <location>
        <begin position="160"/>
        <end position="289"/>
    </location>
</feature>
<evidence type="ECO:0000256" key="1">
    <source>
        <dbReference type="ARBA" id="ARBA00004141"/>
    </source>
</evidence>
<dbReference type="PANTHER" id="PTHR32322:SF2">
    <property type="entry name" value="EAMA DOMAIN-CONTAINING PROTEIN"/>
    <property type="match status" value="1"/>
</dbReference>
<feature type="domain" description="EamA" evidence="6">
    <location>
        <begin position="10"/>
        <end position="141"/>
    </location>
</feature>
<evidence type="ECO:0000313" key="7">
    <source>
        <dbReference type="EMBL" id="MBU8874257.1"/>
    </source>
</evidence>
<feature type="transmembrane region" description="Helical" evidence="5">
    <location>
        <begin position="124"/>
        <end position="142"/>
    </location>
</feature>
<name>A0ABS6II34_9HYPH</name>
<dbReference type="InterPro" id="IPR050638">
    <property type="entry name" value="AA-Vitamin_Transporters"/>
</dbReference>
<feature type="transmembrane region" description="Helical" evidence="5">
    <location>
        <begin position="154"/>
        <end position="173"/>
    </location>
</feature>
<feature type="transmembrane region" description="Helical" evidence="5">
    <location>
        <begin position="272"/>
        <end position="291"/>
    </location>
</feature>
<proteinExistence type="predicted"/>
<keyword evidence="2 5" id="KW-0812">Transmembrane</keyword>
<evidence type="ECO:0000259" key="6">
    <source>
        <dbReference type="Pfam" id="PF00892"/>
    </source>
</evidence>